<evidence type="ECO:0000256" key="3">
    <source>
        <dbReference type="ARBA" id="ARBA00004742"/>
    </source>
</evidence>
<dbReference type="GO" id="GO:0009097">
    <property type="term" value="P:isoleucine biosynthetic process"/>
    <property type="evidence" value="ECO:0007669"/>
    <property type="project" value="TreeGrafter"/>
</dbReference>
<organism evidence="12 13">
    <name type="scientific">Aureobasidium melanogenum (strain CBS 110374)</name>
    <name type="common">Aureobasidium pullulans var. melanogenum</name>
    <dbReference type="NCBI Taxonomy" id="1043003"/>
    <lineage>
        <taxon>Eukaryota</taxon>
        <taxon>Fungi</taxon>
        <taxon>Dikarya</taxon>
        <taxon>Ascomycota</taxon>
        <taxon>Pezizomycotina</taxon>
        <taxon>Dothideomycetes</taxon>
        <taxon>Dothideomycetidae</taxon>
        <taxon>Dothideales</taxon>
        <taxon>Saccotheciaceae</taxon>
        <taxon>Aureobasidium</taxon>
    </lineage>
</organism>
<dbReference type="Proteomes" id="UP000030672">
    <property type="component" value="Unassembled WGS sequence"/>
</dbReference>
<dbReference type="PROSITE" id="PS00165">
    <property type="entry name" value="DEHYDRATASE_SER_THR"/>
    <property type="match status" value="1"/>
</dbReference>
<dbReference type="GO" id="GO:0006567">
    <property type="term" value="P:L-threonine catabolic process"/>
    <property type="evidence" value="ECO:0007669"/>
    <property type="project" value="TreeGrafter"/>
</dbReference>
<evidence type="ECO:0000256" key="7">
    <source>
        <dbReference type="ARBA" id="ARBA00022490"/>
    </source>
</evidence>
<comment type="cofactor">
    <cofactor evidence="1">
        <name>pyridoxal 5'-phosphate</name>
        <dbReference type="ChEBI" id="CHEBI:597326"/>
    </cofactor>
</comment>
<dbReference type="RefSeq" id="XP_040882705.1">
    <property type="nucleotide sequence ID" value="XM_041027576.1"/>
</dbReference>
<dbReference type="STRING" id="1043003.A0A074W708"/>
<dbReference type="PANTHER" id="PTHR48078">
    <property type="entry name" value="THREONINE DEHYDRATASE, MITOCHONDRIAL-RELATED"/>
    <property type="match status" value="1"/>
</dbReference>
<evidence type="ECO:0000256" key="10">
    <source>
        <dbReference type="ARBA" id="ARBA00049406"/>
    </source>
</evidence>
<evidence type="ECO:0000256" key="4">
    <source>
        <dbReference type="ARBA" id="ARBA00010869"/>
    </source>
</evidence>
<comment type="catalytic activity">
    <reaction evidence="10">
        <text>L-serine = pyruvate + NH4(+)</text>
        <dbReference type="Rhea" id="RHEA:19169"/>
        <dbReference type="ChEBI" id="CHEBI:15361"/>
        <dbReference type="ChEBI" id="CHEBI:28938"/>
        <dbReference type="ChEBI" id="CHEBI:33384"/>
        <dbReference type="EC" id="4.3.1.17"/>
    </reaction>
</comment>
<dbReference type="EMBL" id="KL584826">
    <property type="protein sequence ID" value="KEQ65682.1"/>
    <property type="molecule type" value="Genomic_DNA"/>
</dbReference>
<dbReference type="GO" id="GO:0006094">
    <property type="term" value="P:gluconeogenesis"/>
    <property type="evidence" value="ECO:0007669"/>
    <property type="project" value="UniProtKB-KW"/>
</dbReference>
<keyword evidence="9" id="KW-0456">Lyase</keyword>
<evidence type="ECO:0000256" key="5">
    <source>
        <dbReference type="ARBA" id="ARBA00012093"/>
    </source>
</evidence>
<sequence length="359" mass="38412">MYAEAPQQPKPWAWTPLIESRPLSEAAGCRVFLKLDNLQPSGSFKSRGVGNYVLQRAAERISESGVPNATHFYAASGGNAGIACVHAARTLGYPATVVVPKSAKPVMIAKIWAMGVKQVIQHGSTIAEAQEYILNTLLPADPTGVFVPPFDHQDIWDGNATVMQEIASQLGDKPDVVVCSVGGGGLLNGIMQELDHKKWNNDVQVLAMETKGADSLSQSLESGQIITLPRITSQATSLGVVRVAEKTFEYAQRPNVTSVVLTDEQAAKGCCLLAEHERMMVELTVGVNVPVCFDGFLQSLLANKKTITKDSKVVLVVCGGNDISLDMLMAWRMAMVGNETVQENTTTMTARVGATGVTA</sequence>
<keyword evidence="6" id="KW-0312">Gluconeogenesis</keyword>
<feature type="domain" description="Tryptophan synthase beta chain-like PALP" evidence="11">
    <location>
        <begin position="13"/>
        <end position="319"/>
    </location>
</feature>
<evidence type="ECO:0000256" key="9">
    <source>
        <dbReference type="ARBA" id="ARBA00023239"/>
    </source>
</evidence>
<dbReference type="GO" id="GO:0006565">
    <property type="term" value="P:L-serine catabolic process"/>
    <property type="evidence" value="ECO:0007669"/>
    <property type="project" value="TreeGrafter"/>
</dbReference>
<dbReference type="HOGENOM" id="CLU_021152_3_1_1"/>
<comment type="subcellular location">
    <subcellularLocation>
        <location evidence="2">Cytoplasm</location>
    </subcellularLocation>
</comment>
<dbReference type="GeneID" id="63920949"/>
<dbReference type="InterPro" id="IPR001926">
    <property type="entry name" value="TrpB-like_PALP"/>
</dbReference>
<evidence type="ECO:0000256" key="6">
    <source>
        <dbReference type="ARBA" id="ARBA00022432"/>
    </source>
</evidence>
<evidence type="ECO:0000256" key="1">
    <source>
        <dbReference type="ARBA" id="ARBA00001933"/>
    </source>
</evidence>
<evidence type="ECO:0000313" key="12">
    <source>
        <dbReference type="EMBL" id="KEQ65682.1"/>
    </source>
</evidence>
<keyword evidence="13" id="KW-1185">Reference proteome</keyword>
<reference evidence="12 13" key="1">
    <citation type="journal article" date="2014" name="BMC Genomics">
        <title>Genome sequencing of four Aureobasidium pullulans varieties: biotechnological potential, stress tolerance, and description of new species.</title>
        <authorList>
            <person name="Gostin Ar C."/>
            <person name="Ohm R.A."/>
            <person name="Kogej T."/>
            <person name="Sonjak S."/>
            <person name="Turk M."/>
            <person name="Zajc J."/>
            <person name="Zalar P."/>
            <person name="Grube M."/>
            <person name="Sun H."/>
            <person name="Han J."/>
            <person name="Sharma A."/>
            <person name="Chiniquy J."/>
            <person name="Ngan C.Y."/>
            <person name="Lipzen A."/>
            <person name="Barry K."/>
            <person name="Grigoriev I.V."/>
            <person name="Gunde-Cimerman N."/>
        </authorList>
    </citation>
    <scope>NUCLEOTIDE SEQUENCE [LARGE SCALE GENOMIC DNA]</scope>
    <source>
        <strain evidence="12 13">CBS 110374</strain>
    </source>
</reference>
<dbReference type="InterPro" id="IPR000634">
    <property type="entry name" value="Ser/Thr_deHydtase_PyrdxlP-BS"/>
</dbReference>
<dbReference type="AlphaFoldDB" id="A0A074W708"/>
<comment type="similarity">
    <text evidence="4">Belongs to the serine/threonine dehydratase family.</text>
</comment>
<gene>
    <name evidence="12" type="ORF">M437DRAFT_81537</name>
</gene>
<dbReference type="InterPro" id="IPR036052">
    <property type="entry name" value="TrpB-like_PALP_sf"/>
</dbReference>
<dbReference type="GO" id="GO:0004794">
    <property type="term" value="F:threonine deaminase activity"/>
    <property type="evidence" value="ECO:0007669"/>
    <property type="project" value="UniProtKB-ARBA"/>
</dbReference>
<dbReference type="Gene3D" id="3.40.50.1100">
    <property type="match status" value="2"/>
</dbReference>
<evidence type="ECO:0000259" key="11">
    <source>
        <dbReference type="Pfam" id="PF00291"/>
    </source>
</evidence>
<protein>
    <recommendedName>
        <fullName evidence="5">L-serine ammonia-lyase</fullName>
        <ecNumber evidence="5">4.3.1.17</ecNumber>
    </recommendedName>
</protein>
<proteinExistence type="inferred from homology"/>
<evidence type="ECO:0000256" key="8">
    <source>
        <dbReference type="ARBA" id="ARBA00022898"/>
    </source>
</evidence>
<accession>A0A074W708</accession>
<comment type="pathway">
    <text evidence="3">Carbohydrate biosynthesis; gluconeogenesis.</text>
</comment>
<dbReference type="GO" id="GO:0030170">
    <property type="term" value="F:pyridoxal phosphate binding"/>
    <property type="evidence" value="ECO:0007669"/>
    <property type="project" value="InterPro"/>
</dbReference>
<name>A0A074W708_AURM1</name>
<dbReference type="PANTHER" id="PTHR48078:SF2">
    <property type="entry name" value="CATABOLIC L-SERINE_THREONINE DEHYDRATASE"/>
    <property type="match status" value="1"/>
</dbReference>
<dbReference type="EC" id="4.3.1.17" evidence="5"/>
<evidence type="ECO:0000313" key="13">
    <source>
        <dbReference type="Proteomes" id="UP000030672"/>
    </source>
</evidence>
<dbReference type="GO" id="GO:0003941">
    <property type="term" value="F:L-serine ammonia-lyase activity"/>
    <property type="evidence" value="ECO:0007669"/>
    <property type="project" value="UniProtKB-EC"/>
</dbReference>
<dbReference type="SUPFAM" id="SSF53686">
    <property type="entry name" value="Tryptophan synthase beta subunit-like PLP-dependent enzymes"/>
    <property type="match status" value="1"/>
</dbReference>
<dbReference type="Pfam" id="PF00291">
    <property type="entry name" value="PALP"/>
    <property type="match status" value="1"/>
</dbReference>
<evidence type="ECO:0000256" key="2">
    <source>
        <dbReference type="ARBA" id="ARBA00004496"/>
    </source>
</evidence>
<dbReference type="FunFam" id="3.40.50.1100:FF:000040">
    <property type="entry name" value="L-serine dehydratase, putative"/>
    <property type="match status" value="1"/>
</dbReference>
<dbReference type="GO" id="GO:0005737">
    <property type="term" value="C:cytoplasm"/>
    <property type="evidence" value="ECO:0007669"/>
    <property type="project" value="UniProtKB-SubCell"/>
</dbReference>
<dbReference type="InterPro" id="IPR050147">
    <property type="entry name" value="Ser/Thr_Dehydratase"/>
</dbReference>
<keyword evidence="7" id="KW-0963">Cytoplasm</keyword>
<keyword evidence="8" id="KW-0663">Pyridoxal phosphate</keyword>